<dbReference type="PROSITE" id="PS51257">
    <property type="entry name" value="PROKAR_LIPOPROTEIN"/>
    <property type="match status" value="1"/>
</dbReference>
<dbReference type="GO" id="GO:0006952">
    <property type="term" value="P:defense response"/>
    <property type="evidence" value="ECO:0007669"/>
    <property type="project" value="InterPro"/>
</dbReference>
<dbReference type="AlphaFoldDB" id="A0A8K1C8Z4"/>
<evidence type="ECO:0000313" key="5">
    <source>
        <dbReference type="Proteomes" id="UP000794436"/>
    </source>
</evidence>
<comment type="caution">
    <text evidence="4">The sequence shown here is derived from an EMBL/GenBank/DDBJ whole genome shotgun (WGS) entry which is preliminary data.</text>
</comment>
<organism evidence="4 5">
    <name type="scientific">Pythium oligandrum</name>
    <name type="common">Mycoparasitic fungus</name>
    <dbReference type="NCBI Taxonomy" id="41045"/>
    <lineage>
        <taxon>Eukaryota</taxon>
        <taxon>Sar</taxon>
        <taxon>Stramenopiles</taxon>
        <taxon>Oomycota</taxon>
        <taxon>Peronosporomycetes</taxon>
        <taxon>Pythiales</taxon>
        <taxon>Pythiaceae</taxon>
        <taxon>Pythium</taxon>
    </lineage>
</organism>
<dbReference type="InterPro" id="IPR009044">
    <property type="entry name" value="ssDNA-bd_transcriptional_reg"/>
</dbReference>
<protein>
    <submittedName>
        <fullName evidence="4">Uncharacterized protein</fullName>
    </submittedName>
</protein>
<dbReference type="EMBL" id="SPLM01000111">
    <property type="protein sequence ID" value="TMW58608.1"/>
    <property type="molecule type" value="Genomic_DNA"/>
</dbReference>
<dbReference type="Gene3D" id="2.30.31.10">
    <property type="entry name" value="Transcriptional Coactivator Pc4, Chain A"/>
    <property type="match status" value="1"/>
</dbReference>
<dbReference type="PANTHER" id="PTHR31745:SF1">
    <property type="entry name" value="SINGLE-STRANDED DNA-BINDING PROTEIN WHY2, MITOCHONDRIAL"/>
    <property type="match status" value="1"/>
</dbReference>
<dbReference type="SUPFAM" id="SSF54447">
    <property type="entry name" value="ssDNA-binding transcriptional regulator domain"/>
    <property type="match status" value="1"/>
</dbReference>
<dbReference type="Proteomes" id="UP000794436">
    <property type="component" value="Unassembled WGS sequence"/>
</dbReference>
<gene>
    <name evidence="4" type="ORF">Poli38472_010167</name>
</gene>
<sequence length="238" mass="25723">MVLMRSVSTLRALRTPLQPAAVQACAFSTNKRTYPSFTKYGTESAFQAQPVAPVYASVPGREYLKTKRSGSVMLSWAHAAENSKSKSYSYNDKVFFSLSPTEVGLVLEVLDAKLAEVTLTHSPNMNSKDAAEKARRSLLDIKRVTGPDGHPNTEINVVTTNSSHAEVEEKVSLNAGETRVLKELLIYSLPRLYGFNLALEGSPIVEGAGNGGSDNWNQGGRGKNSQNTSGGAAPEWPF</sequence>
<dbReference type="GO" id="GO:0003697">
    <property type="term" value="F:single-stranded DNA binding"/>
    <property type="evidence" value="ECO:0007669"/>
    <property type="project" value="InterPro"/>
</dbReference>
<dbReference type="GO" id="GO:0006355">
    <property type="term" value="P:regulation of DNA-templated transcription"/>
    <property type="evidence" value="ECO:0007669"/>
    <property type="project" value="InterPro"/>
</dbReference>
<keyword evidence="2" id="KW-0809">Transit peptide</keyword>
<feature type="compositionally biased region" description="Polar residues" evidence="3">
    <location>
        <begin position="213"/>
        <end position="230"/>
    </location>
</feature>
<dbReference type="Pfam" id="PF08536">
    <property type="entry name" value="Whirly"/>
    <property type="match status" value="1"/>
</dbReference>
<evidence type="ECO:0000256" key="1">
    <source>
        <dbReference type="ARBA" id="ARBA00006061"/>
    </source>
</evidence>
<keyword evidence="5" id="KW-1185">Reference proteome</keyword>
<evidence type="ECO:0000313" key="4">
    <source>
        <dbReference type="EMBL" id="TMW58608.1"/>
    </source>
</evidence>
<comment type="similarity">
    <text evidence="1">Belongs to the Whirly family.</text>
</comment>
<dbReference type="InterPro" id="IPR013742">
    <property type="entry name" value="Whirly"/>
</dbReference>
<dbReference type="PANTHER" id="PTHR31745">
    <property type="entry name" value="SINGLE-STRANDED DNA-BINDING PROTEIN WHY2, MITOCHONDRIAL"/>
    <property type="match status" value="1"/>
</dbReference>
<evidence type="ECO:0000256" key="2">
    <source>
        <dbReference type="ARBA" id="ARBA00022946"/>
    </source>
</evidence>
<dbReference type="OrthoDB" id="511009at2759"/>
<proteinExistence type="inferred from homology"/>
<evidence type="ECO:0000256" key="3">
    <source>
        <dbReference type="SAM" id="MobiDB-lite"/>
    </source>
</evidence>
<feature type="region of interest" description="Disordered" evidence="3">
    <location>
        <begin position="210"/>
        <end position="238"/>
    </location>
</feature>
<accession>A0A8K1C8Z4</accession>
<name>A0A8K1C8Z4_PYTOL</name>
<reference evidence="4" key="1">
    <citation type="submission" date="2019-03" db="EMBL/GenBank/DDBJ databases">
        <title>Long read genome sequence of the mycoparasitic Pythium oligandrum ATCC 38472 isolated from sugarbeet rhizosphere.</title>
        <authorList>
            <person name="Gaulin E."/>
        </authorList>
    </citation>
    <scope>NUCLEOTIDE SEQUENCE</scope>
    <source>
        <strain evidence="4">ATCC 38472_TT</strain>
    </source>
</reference>